<evidence type="ECO:0000256" key="1">
    <source>
        <dbReference type="ARBA" id="ARBA00022679"/>
    </source>
</evidence>
<feature type="domain" description="N-acetyltransferase" evidence="3">
    <location>
        <begin position="34"/>
        <end position="203"/>
    </location>
</feature>
<keyword evidence="5" id="KW-1185">Reference proteome</keyword>
<evidence type="ECO:0000313" key="4">
    <source>
        <dbReference type="EMBL" id="OEG11721.1"/>
    </source>
</evidence>
<evidence type="ECO:0000259" key="3">
    <source>
        <dbReference type="PROSITE" id="PS51186"/>
    </source>
</evidence>
<dbReference type="PANTHER" id="PTHR43420">
    <property type="entry name" value="ACETYLTRANSFERASE"/>
    <property type="match status" value="1"/>
</dbReference>
<proteinExistence type="predicted"/>
<sequence>MKKKISLVNRTQLSDYEKNSIFRLLLTSFSAKFESLRLTSKEKLDILLYLEQKYSTQGKALVDYLVKDGEEVIGILTVSDKIVALKNLNYPFELSKRYGLFTILKYVILLTSLEYQAHEKERYIENIAVHEQYQKQGIAKALITAAQSEVENGDRLSLIVSAKNQQALRLYLKCGFSIVKKKRNFILGLLVNEPNWIFMEWSR</sequence>
<dbReference type="InterPro" id="IPR016181">
    <property type="entry name" value="Acyl_CoA_acyltransferase"/>
</dbReference>
<dbReference type="STRING" id="903984.BCR21_10020"/>
<dbReference type="Proteomes" id="UP000094068">
    <property type="component" value="Unassembled WGS sequence"/>
</dbReference>
<accession>A0A1E5GGG3</accession>
<dbReference type="AlphaFoldDB" id="A0A1E5GGG3"/>
<dbReference type="InterPro" id="IPR000182">
    <property type="entry name" value="GNAT_dom"/>
</dbReference>
<evidence type="ECO:0000256" key="2">
    <source>
        <dbReference type="ARBA" id="ARBA00023315"/>
    </source>
</evidence>
<dbReference type="SUPFAM" id="SSF55729">
    <property type="entry name" value="Acyl-CoA N-acyltransferases (Nat)"/>
    <property type="match status" value="1"/>
</dbReference>
<dbReference type="PANTHER" id="PTHR43420:SF12">
    <property type="entry name" value="N-ACETYLTRANSFERASE DOMAIN-CONTAINING PROTEIN"/>
    <property type="match status" value="1"/>
</dbReference>
<dbReference type="InterPro" id="IPR050680">
    <property type="entry name" value="YpeA/RimI_acetyltransf"/>
</dbReference>
<dbReference type="CDD" id="cd04301">
    <property type="entry name" value="NAT_SF"/>
    <property type="match status" value="1"/>
</dbReference>
<name>A0A1E5GGG3_9ENTE</name>
<dbReference type="EMBL" id="MIJZ01000013">
    <property type="protein sequence ID" value="OEG11721.1"/>
    <property type="molecule type" value="Genomic_DNA"/>
</dbReference>
<dbReference type="OrthoDB" id="5319888at2"/>
<dbReference type="Pfam" id="PF00583">
    <property type="entry name" value="Acetyltransf_1"/>
    <property type="match status" value="1"/>
</dbReference>
<comment type="caution">
    <text evidence="4">The sequence shown here is derived from an EMBL/GenBank/DDBJ whole genome shotgun (WGS) entry which is preliminary data.</text>
</comment>
<dbReference type="Gene3D" id="3.40.630.30">
    <property type="match status" value="1"/>
</dbReference>
<protein>
    <submittedName>
        <fullName evidence="4">GNAT family N-acetyltransferase</fullName>
    </submittedName>
</protein>
<gene>
    <name evidence="4" type="ORF">BCR21_10020</name>
</gene>
<reference evidence="5" key="1">
    <citation type="submission" date="2016-09" db="EMBL/GenBank/DDBJ databases">
        <authorList>
            <person name="Gulvik C.A."/>
        </authorList>
    </citation>
    <scope>NUCLEOTIDE SEQUENCE [LARGE SCALE GENOMIC DNA]</scope>
    <source>
        <strain evidence="5">DSM 23328</strain>
    </source>
</reference>
<keyword evidence="1 4" id="KW-0808">Transferase</keyword>
<evidence type="ECO:0000313" key="5">
    <source>
        <dbReference type="Proteomes" id="UP000094068"/>
    </source>
</evidence>
<dbReference type="RefSeq" id="WP_069646478.1">
    <property type="nucleotide sequence ID" value="NZ_MIJZ01000013.1"/>
</dbReference>
<organism evidence="4 5">
    <name type="scientific">Enterococcus ureasiticus</name>
    <dbReference type="NCBI Taxonomy" id="903984"/>
    <lineage>
        <taxon>Bacteria</taxon>
        <taxon>Bacillati</taxon>
        <taxon>Bacillota</taxon>
        <taxon>Bacilli</taxon>
        <taxon>Lactobacillales</taxon>
        <taxon>Enterococcaceae</taxon>
        <taxon>Enterococcus</taxon>
    </lineage>
</organism>
<keyword evidence="2" id="KW-0012">Acyltransferase</keyword>
<dbReference type="GO" id="GO:0016747">
    <property type="term" value="F:acyltransferase activity, transferring groups other than amino-acyl groups"/>
    <property type="evidence" value="ECO:0007669"/>
    <property type="project" value="InterPro"/>
</dbReference>
<dbReference type="PROSITE" id="PS51186">
    <property type="entry name" value="GNAT"/>
    <property type="match status" value="1"/>
</dbReference>